<organism evidence="10 11">
    <name type="scientific">Catellatospora methionotrophica</name>
    <dbReference type="NCBI Taxonomy" id="121620"/>
    <lineage>
        <taxon>Bacteria</taxon>
        <taxon>Bacillati</taxon>
        <taxon>Actinomycetota</taxon>
        <taxon>Actinomycetes</taxon>
        <taxon>Micromonosporales</taxon>
        <taxon>Micromonosporaceae</taxon>
        <taxon>Catellatospora</taxon>
    </lineage>
</organism>
<comment type="subcellular location">
    <subcellularLocation>
        <location evidence="2">Cell membrane</location>
    </subcellularLocation>
</comment>
<feature type="transmembrane region" description="Helical" evidence="8">
    <location>
        <begin position="69"/>
        <end position="90"/>
    </location>
</feature>
<accession>A0A8J3LFV2</accession>
<sequence>MRDVLLILLAALLGAAAVWLPAALLLRLLHRRSITLNVCVLLVATVLAMLAGVLAVAEGMFISAHDLHVLLVVVPLSGLVSLLIGGWVAWRLARTAMWAADARERERQVEASRRDLVAWVSHDLRTPLAGMRAMAEALEDGVVSDPATVAEYHRRIRTGTDRMASLVDDLFELSRINAGALQLSPVDVPLGEVVSDAVAATAPVAAARGISVVADGDWPVVRAGERELSRIVANLLLNAVRYTPADGTVTVTGGRDADGGWLAVTDTCGGIAETDLPHVFDVAFRGAKARTPEADGGGGGLGLAIVAGLVEAHGGRVGVANTAAGCRFEVHLPSATA</sequence>
<dbReference type="FunFam" id="1.10.287.130:FF:000001">
    <property type="entry name" value="Two-component sensor histidine kinase"/>
    <property type="match status" value="1"/>
</dbReference>
<dbReference type="Pfam" id="PF00512">
    <property type="entry name" value="HisKA"/>
    <property type="match status" value="1"/>
</dbReference>
<dbReference type="CDD" id="cd00082">
    <property type="entry name" value="HisKA"/>
    <property type="match status" value="1"/>
</dbReference>
<dbReference type="RefSeq" id="WP_166382951.1">
    <property type="nucleotide sequence ID" value="NZ_BAAATT010000014.1"/>
</dbReference>
<dbReference type="Gene3D" id="3.30.565.10">
    <property type="entry name" value="Histidine kinase-like ATPase, C-terminal domain"/>
    <property type="match status" value="1"/>
</dbReference>
<dbReference type="EMBL" id="BONJ01000007">
    <property type="protein sequence ID" value="GIG13690.1"/>
    <property type="molecule type" value="Genomic_DNA"/>
</dbReference>
<dbReference type="SMART" id="SM00387">
    <property type="entry name" value="HATPase_c"/>
    <property type="match status" value="1"/>
</dbReference>
<dbReference type="Pfam" id="PF02518">
    <property type="entry name" value="HATPase_c"/>
    <property type="match status" value="1"/>
</dbReference>
<proteinExistence type="predicted"/>
<feature type="domain" description="Histidine kinase" evidence="9">
    <location>
        <begin position="119"/>
        <end position="336"/>
    </location>
</feature>
<dbReference type="GO" id="GO:0000155">
    <property type="term" value="F:phosphorelay sensor kinase activity"/>
    <property type="evidence" value="ECO:0007669"/>
    <property type="project" value="InterPro"/>
</dbReference>
<keyword evidence="11" id="KW-1185">Reference proteome</keyword>
<dbReference type="PRINTS" id="PR00344">
    <property type="entry name" value="BCTRLSENSOR"/>
</dbReference>
<keyword evidence="8" id="KW-0812">Transmembrane</keyword>
<comment type="catalytic activity">
    <reaction evidence="1">
        <text>ATP + protein L-histidine = ADP + protein N-phospho-L-histidine.</text>
        <dbReference type="EC" id="2.7.13.3"/>
    </reaction>
</comment>
<evidence type="ECO:0000313" key="10">
    <source>
        <dbReference type="EMBL" id="GIG13690.1"/>
    </source>
</evidence>
<dbReference type="PANTHER" id="PTHR43711">
    <property type="entry name" value="TWO-COMPONENT HISTIDINE KINASE"/>
    <property type="match status" value="1"/>
</dbReference>
<dbReference type="SMART" id="SM00388">
    <property type="entry name" value="HisKA"/>
    <property type="match status" value="1"/>
</dbReference>
<comment type="caution">
    <text evidence="10">The sequence shown here is derived from an EMBL/GenBank/DDBJ whole genome shotgun (WGS) entry which is preliminary data.</text>
</comment>
<dbReference type="SUPFAM" id="SSF47384">
    <property type="entry name" value="Homodimeric domain of signal transducing histidine kinase"/>
    <property type="match status" value="1"/>
</dbReference>
<evidence type="ECO:0000256" key="4">
    <source>
        <dbReference type="ARBA" id="ARBA00022553"/>
    </source>
</evidence>
<keyword evidence="5" id="KW-0808">Transferase</keyword>
<keyword evidence="7" id="KW-0902">Two-component regulatory system</keyword>
<keyword evidence="8" id="KW-0472">Membrane</keyword>
<dbReference type="InterPro" id="IPR003594">
    <property type="entry name" value="HATPase_dom"/>
</dbReference>
<name>A0A8J3LFV2_9ACTN</name>
<dbReference type="SUPFAM" id="SSF55874">
    <property type="entry name" value="ATPase domain of HSP90 chaperone/DNA topoisomerase II/histidine kinase"/>
    <property type="match status" value="1"/>
</dbReference>
<dbReference type="Gene3D" id="1.10.287.130">
    <property type="match status" value="1"/>
</dbReference>
<feature type="transmembrane region" description="Helical" evidence="8">
    <location>
        <begin position="6"/>
        <end position="26"/>
    </location>
</feature>
<evidence type="ECO:0000256" key="3">
    <source>
        <dbReference type="ARBA" id="ARBA00012438"/>
    </source>
</evidence>
<reference evidence="10" key="1">
    <citation type="submission" date="2021-01" db="EMBL/GenBank/DDBJ databases">
        <title>Whole genome shotgun sequence of Catellatospora methionotrophica NBRC 14553.</title>
        <authorList>
            <person name="Komaki H."/>
            <person name="Tamura T."/>
        </authorList>
    </citation>
    <scope>NUCLEOTIDE SEQUENCE</scope>
    <source>
        <strain evidence="10">NBRC 14553</strain>
    </source>
</reference>
<dbReference type="InterPro" id="IPR036097">
    <property type="entry name" value="HisK_dim/P_sf"/>
</dbReference>
<dbReference type="InterPro" id="IPR036890">
    <property type="entry name" value="HATPase_C_sf"/>
</dbReference>
<dbReference type="PANTHER" id="PTHR43711:SF1">
    <property type="entry name" value="HISTIDINE KINASE 1"/>
    <property type="match status" value="1"/>
</dbReference>
<keyword evidence="4" id="KW-0597">Phosphoprotein</keyword>
<dbReference type="GO" id="GO:0005886">
    <property type="term" value="C:plasma membrane"/>
    <property type="evidence" value="ECO:0007669"/>
    <property type="project" value="UniProtKB-SubCell"/>
</dbReference>
<dbReference type="PROSITE" id="PS50109">
    <property type="entry name" value="HIS_KIN"/>
    <property type="match status" value="1"/>
</dbReference>
<feature type="transmembrane region" description="Helical" evidence="8">
    <location>
        <begin position="38"/>
        <end position="57"/>
    </location>
</feature>
<evidence type="ECO:0000256" key="6">
    <source>
        <dbReference type="ARBA" id="ARBA00022777"/>
    </source>
</evidence>
<dbReference type="InterPro" id="IPR004358">
    <property type="entry name" value="Sig_transdc_His_kin-like_C"/>
</dbReference>
<evidence type="ECO:0000256" key="2">
    <source>
        <dbReference type="ARBA" id="ARBA00004236"/>
    </source>
</evidence>
<protein>
    <recommendedName>
        <fullName evidence="3">histidine kinase</fullName>
        <ecNumber evidence="3">2.7.13.3</ecNumber>
    </recommendedName>
</protein>
<evidence type="ECO:0000256" key="5">
    <source>
        <dbReference type="ARBA" id="ARBA00022679"/>
    </source>
</evidence>
<keyword evidence="8" id="KW-1133">Transmembrane helix</keyword>
<dbReference type="AlphaFoldDB" id="A0A8J3LFV2"/>
<evidence type="ECO:0000313" key="11">
    <source>
        <dbReference type="Proteomes" id="UP000660339"/>
    </source>
</evidence>
<gene>
    <name evidence="10" type="ORF">Cme02nite_20220</name>
</gene>
<dbReference type="InterPro" id="IPR005467">
    <property type="entry name" value="His_kinase_dom"/>
</dbReference>
<evidence type="ECO:0000256" key="1">
    <source>
        <dbReference type="ARBA" id="ARBA00000085"/>
    </source>
</evidence>
<dbReference type="InterPro" id="IPR003661">
    <property type="entry name" value="HisK_dim/P_dom"/>
</dbReference>
<dbReference type="EC" id="2.7.13.3" evidence="3"/>
<dbReference type="InterPro" id="IPR050736">
    <property type="entry name" value="Sensor_HK_Regulatory"/>
</dbReference>
<keyword evidence="6 10" id="KW-0418">Kinase</keyword>
<evidence type="ECO:0000256" key="8">
    <source>
        <dbReference type="SAM" id="Phobius"/>
    </source>
</evidence>
<evidence type="ECO:0000256" key="7">
    <source>
        <dbReference type="ARBA" id="ARBA00023012"/>
    </source>
</evidence>
<evidence type="ECO:0000259" key="9">
    <source>
        <dbReference type="PROSITE" id="PS50109"/>
    </source>
</evidence>
<dbReference type="CDD" id="cd00075">
    <property type="entry name" value="HATPase"/>
    <property type="match status" value="1"/>
</dbReference>
<dbReference type="Proteomes" id="UP000660339">
    <property type="component" value="Unassembled WGS sequence"/>
</dbReference>